<dbReference type="InterPro" id="IPR027791">
    <property type="entry name" value="Galactosyl_T_C"/>
</dbReference>
<dbReference type="Gene3D" id="3.90.550.10">
    <property type="entry name" value="Spore Coat Polysaccharide Biosynthesis Protein SpsA, Chain A"/>
    <property type="match status" value="2"/>
</dbReference>
<dbReference type="Pfam" id="PF02709">
    <property type="entry name" value="Glyco_transf_7C"/>
    <property type="match status" value="1"/>
</dbReference>
<feature type="domain" description="Galactosyltransferase C-terminal" evidence="3">
    <location>
        <begin position="154"/>
        <end position="206"/>
    </location>
</feature>
<gene>
    <name evidence="4" type="ORF">DFR28_10257</name>
</gene>
<dbReference type="InParanoid" id="A0A395JIN9"/>
<evidence type="ECO:0000313" key="5">
    <source>
        <dbReference type="Proteomes" id="UP000253083"/>
    </source>
</evidence>
<dbReference type="Proteomes" id="UP000253083">
    <property type="component" value="Unassembled WGS sequence"/>
</dbReference>
<dbReference type="InterPro" id="IPR029044">
    <property type="entry name" value="Nucleotide-diphossugar_trans"/>
</dbReference>
<dbReference type="AlphaFoldDB" id="A0A395JIN9"/>
<dbReference type="PANTHER" id="PTHR43685">
    <property type="entry name" value="GLYCOSYLTRANSFERASE"/>
    <property type="match status" value="1"/>
</dbReference>
<evidence type="ECO:0000313" key="4">
    <source>
        <dbReference type="EMBL" id="RBP50646.1"/>
    </source>
</evidence>
<keyword evidence="1 4" id="KW-0808">Transferase</keyword>
<reference evidence="4 5" key="1">
    <citation type="submission" date="2018-06" db="EMBL/GenBank/DDBJ databases">
        <title>Genomic Encyclopedia of Type Strains, Phase IV (KMG-IV): sequencing the most valuable type-strain genomes for metagenomic binning, comparative biology and taxonomic classification.</title>
        <authorList>
            <person name="Goeker M."/>
        </authorList>
    </citation>
    <scope>NUCLEOTIDE SEQUENCE [LARGE SCALE GENOMIC DNA]</scope>
    <source>
        <strain evidence="4 5">DSM 24032</strain>
    </source>
</reference>
<proteinExistence type="predicted"/>
<accession>A0A395JIN9</accession>
<evidence type="ECO:0000259" key="2">
    <source>
        <dbReference type="Pfam" id="PF00535"/>
    </source>
</evidence>
<dbReference type="Pfam" id="PF00535">
    <property type="entry name" value="Glycos_transf_2"/>
    <property type="match status" value="1"/>
</dbReference>
<dbReference type="PANTHER" id="PTHR43685:SF2">
    <property type="entry name" value="GLYCOSYLTRANSFERASE 2-LIKE DOMAIN-CONTAINING PROTEIN"/>
    <property type="match status" value="1"/>
</dbReference>
<sequence>MHRFSYLITYRESDASRRNNLRYLLNQLARDSSLEIILVEQDVSPHFEVGDQTNLRYIFVENAGSFNKSWGLNIAAKHANCERLILADSDMLIDALALQEMSQLMAGDVDAINPYTALIDLDEHETQQLLSNASAVHIERSDALLNRKSIGQNPPFCGGVFAVTRALFEVCGGMDERFEGWGGEDDAISKRVAHFASNMISLDHQAYHLWHPPSAPRLEESHDYIRNLGLLTLYYERPQSFYQQVAQADSATNASEAKYVTAKLASSTLSQDSPLVSCLCVTRNRVNSLQRAIACFQAQSYLHTELLIVCESDDTATIQYIDQLNAANIRLHVVPVEPKLSLGALRNLSIGLAHGEFICQWDDDDWYHPERITKQLQVIYRQNKPASVLPRWLIHHRNNDKVYCSNVRLWEGSLLCRKSVLPTDGAYAIQRKGEDSKLIETLYIADHIAVEDAPELYVYCSSGDNTWDDKHFTNIIAASVELSEQDAASVKKRIDFSIQL</sequence>
<evidence type="ECO:0000256" key="1">
    <source>
        <dbReference type="ARBA" id="ARBA00022679"/>
    </source>
</evidence>
<dbReference type="InterPro" id="IPR001173">
    <property type="entry name" value="Glyco_trans_2-like"/>
</dbReference>
<comment type="caution">
    <text evidence="4">The sequence shown here is derived from an EMBL/GenBank/DDBJ whole genome shotgun (WGS) entry which is preliminary data.</text>
</comment>
<evidence type="ECO:0000259" key="3">
    <source>
        <dbReference type="Pfam" id="PF02709"/>
    </source>
</evidence>
<dbReference type="RefSeq" id="WP_113953491.1">
    <property type="nucleotide sequence ID" value="NZ_QNRT01000002.1"/>
</dbReference>
<dbReference type="OrthoDB" id="9801954at2"/>
<protein>
    <submittedName>
        <fullName evidence="4">Glycosyl transferase family 2</fullName>
    </submittedName>
</protein>
<feature type="domain" description="Glycosyltransferase 2-like" evidence="2">
    <location>
        <begin position="280"/>
        <end position="394"/>
    </location>
</feature>
<dbReference type="CDD" id="cd00761">
    <property type="entry name" value="Glyco_tranf_GTA_type"/>
    <property type="match status" value="1"/>
</dbReference>
<dbReference type="EMBL" id="QNRT01000002">
    <property type="protein sequence ID" value="RBP50646.1"/>
    <property type="molecule type" value="Genomic_DNA"/>
</dbReference>
<dbReference type="SUPFAM" id="SSF53448">
    <property type="entry name" value="Nucleotide-diphospho-sugar transferases"/>
    <property type="match status" value="2"/>
</dbReference>
<keyword evidence="5" id="KW-1185">Reference proteome</keyword>
<dbReference type="InterPro" id="IPR050834">
    <property type="entry name" value="Glycosyltransf_2"/>
</dbReference>
<dbReference type="GO" id="GO:0016740">
    <property type="term" value="F:transferase activity"/>
    <property type="evidence" value="ECO:0007669"/>
    <property type="project" value="UniProtKB-KW"/>
</dbReference>
<organism evidence="4 5">
    <name type="scientific">Arenicella xantha</name>
    <dbReference type="NCBI Taxonomy" id="644221"/>
    <lineage>
        <taxon>Bacteria</taxon>
        <taxon>Pseudomonadati</taxon>
        <taxon>Pseudomonadota</taxon>
        <taxon>Gammaproteobacteria</taxon>
        <taxon>Arenicellales</taxon>
        <taxon>Arenicellaceae</taxon>
        <taxon>Arenicella</taxon>
    </lineage>
</organism>
<name>A0A395JIN9_9GAMM</name>